<gene>
    <name evidence="10" type="ORF">ABNN70_01595</name>
</gene>
<feature type="domain" description="MacB-like periplasmic core" evidence="9">
    <location>
        <begin position="22"/>
        <end position="228"/>
    </location>
</feature>
<dbReference type="InterPro" id="IPR003838">
    <property type="entry name" value="ABC3_permease_C"/>
</dbReference>
<evidence type="ECO:0000256" key="3">
    <source>
        <dbReference type="ARBA" id="ARBA00022692"/>
    </source>
</evidence>
<dbReference type="GO" id="GO:0005886">
    <property type="term" value="C:plasma membrane"/>
    <property type="evidence" value="ECO:0007669"/>
    <property type="project" value="UniProtKB-SubCell"/>
</dbReference>
<evidence type="ECO:0000256" key="4">
    <source>
        <dbReference type="ARBA" id="ARBA00022989"/>
    </source>
</evidence>
<dbReference type="Pfam" id="PF12704">
    <property type="entry name" value="MacB_PCD"/>
    <property type="match status" value="1"/>
</dbReference>
<evidence type="ECO:0000259" key="8">
    <source>
        <dbReference type="Pfam" id="PF02687"/>
    </source>
</evidence>
<dbReference type="PANTHER" id="PTHR30572">
    <property type="entry name" value="MEMBRANE COMPONENT OF TRANSPORTER-RELATED"/>
    <property type="match status" value="1"/>
</dbReference>
<dbReference type="EMBL" id="CP159510">
    <property type="protein sequence ID" value="XCJ17258.1"/>
    <property type="molecule type" value="Genomic_DNA"/>
</dbReference>
<dbReference type="RefSeq" id="WP_353948538.1">
    <property type="nucleotide sequence ID" value="NZ_CP159510.1"/>
</dbReference>
<sequence>MNLMTSMKMAFRNIRANKIRAALTMLGIIIGVSSVIALLAIGQGSGKSVSDSVNRLGTNLITVSISNSDTPFTMDNLDQVNDVYGVKQTAPVLNGRYTIKYGGTTSNASVIGTTGDYQSIRQLTVKEGSFLSDADERFRQKNVVLGSSLAETLFGNTSPVNKSILINGGRYHVIGVLNAKGGSMGQSSDDSVFIPFSTAQRLMKTTYISQFYVQAENSNSVNLAMAGVSSVLSRTYSSSDDYSVVNQQDVMEAMSSVTNTMTMLLAGIAGISLLVGGIGIMNIMLVSVTERTRKIGIRKAIGARQKDILLQFLIESGVLSMLGGLFGIALGAAIAGIYATFTGTQVVFSISVMTFTFLFSAAVGMVFGVFPAWKASRLNPIDALRTE</sequence>
<reference evidence="10" key="1">
    <citation type="submission" date="2024-06" db="EMBL/GenBank/DDBJ databases">
        <authorList>
            <person name="Fan A."/>
            <person name="Zhang F.Y."/>
            <person name="Zhang L."/>
        </authorList>
    </citation>
    <scope>NUCLEOTIDE SEQUENCE</scope>
    <source>
        <strain evidence="10">Y61</strain>
    </source>
</reference>
<dbReference type="Pfam" id="PF02687">
    <property type="entry name" value="FtsX"/>
    <property type="match status" value="1"/>
</dbReference>
<keyword evidence="4 7" id="KW-1133">Transmembrane helix</keyword>
<evidence type="ECO:0000313" key="10">
    <source>
        <dbReference type="EMBL" id="XCJ17258.1"/>
    </source>
</evidence>
<evidence type="ECO:0000256" key="6">
    <source>
        <dbReference type="ARBA" id="ARBA00038076"/>
    </source>
</evidence>
<feature type="transmembrane region" description="Helical" evidence="7">
    <location>
        <begin position="263"/>
        <end position="288"/>
    </location>
</feature>
<keyword evidence="2" id="KW-1003">Cell membrane</keyword>
<evidence type="ECO:0000256" key="5">
    <source>
        <dbReference type="ARBA" id="ARBA00023136"/>
    </source>
</evidence>
<feature type="transmembrane region" description="Helical" evidence="7">
    <location>
        <begin position="347"/>
        <end position="370"/>
    </location>
</feature>
<organism evidence="10">
    <name type="scientific">Sporolactobacillus sp. Y61</name>
    <dbReference type="NCBI Taxonomy" id="3160863"/>
    <lineage>
        <taxon>Bacteria</taxon>
        <taxon>Bacillati</taxon>
        <taxon>Bacillota</taxon>
        <taxon>Bacilli</taxon>
        <taxon>Bacillales</taxon>
        <taxon>Sporolactobacillaceae</taxon>
        <taxon>Sporolactobacillus</taxon>
    </lineage>
</organism>
<dbReference type="InterPro" id="IPR050250">
    <property type="entry name" value="Macrolide_Exporter_MacB"/>
</dbReference>
<feature type="domain" description="ABC3 transporter permease C-terminal" evidence="8">
    <location>
        <begin position="268"/>
        <end position="380"/>
    </location>
</feature>
<evidence type="ECO:0000256" key="7">
    <source>
        <dbReference type="SAM" id="Phobius"/>
    </source>
</evidence>
<keyword evidence="3 7" id="KW-0812">Transmembrane</keyword>
<evidence type="ECO:0000256" key="2">
    <source>
        <dbReference type="ARBA" id="ARBA00022475"/>
    </source>
</evidence>
<protein>
    <submittedName>
        <fullName evidence="10">ABC transporter permease</fullName>
    </submittedName>
</protein>
<proteinExistence type="inferred from homology"/>
<feature type="transmembrane region" description="Helical" evidence="7">
    <location>
        <begin position="308"/>
        <end position="341"/>
    </location>
</feature>
<accession>A0AAU8IGF9</accession>
<dbReference type="InterPro" id="IPR025857">
    <property type="entry name" value="MacB_PCD"/>
</dbReference>
<evidence type="ECO:0000259" key="9">
    <source>
        <dbReference type="Pfam" id="PF12704"/>
    </source>
</evidence>
<evidence type="ECO:0000256" key="1">
    <source>
        <dbReference type="ARBA" id="ARBA00004651"/>
    </source>
</evidence>
<dbReference type="GO" id="GO:0022857">
    <property type="term" value="F:transmembrane transporter activity"/>
    <property type="evidence" value="ECO:0007669"/>
    <property type="project" value="TreeGrafter"/>
</dbReference>
<dbReference type="PANTHER" id="PTHR30572:SF4">
    <property type="entry name" value="ABC TRANSPORTER PERMEASE YTRF"/>
    <property type="match status" value="1"/>
</dbReference>
<name>A0AAU8IGF9_9BACL</name>
<comment type="subcellular location">
    <subcellularLocation>
        <location evidence="1">Cell membrane</location>
        <topology evidence="1">Multi-pass membrane protein</topology>
    </subcellularLocation>
</comment>
<comment type="similarity">
    <text evidence="6">Belongs to the ABC-4 integral membrane protein family.</text>
</comment>
<dbReference type="AlphaFoldDB" id="A0AAU8IGF9"/>
<keyword evidence="5 7" id="KW-0472">Membrane</keyword>